<keyword evidence="3" id="KW-1003">Cell membrane</keyword>
<keyword evidence="11" id="KW-0807">Transducer</keyword>
<keyword evidence="14" id="KW-1185">Reference proteome</keyword>
<accession>A0A6J2Y6B8</accession>
<dbReference type="PRINTS" id="PR00373">
    <property type="entry name" value="GLYCHORMONER"/>
</dbReference>
<dbReference type="AlphaFoldDB" id="A0A6J2Y6B8"/>
<comment type="similarity">
    <text evidence="2">Belongs to the G-protein coupled receptor 1 family.</text>
</comment>
<dbReference type="PROSITE" id="PS00237">
    <property type="entry name" value="G_PROTEIN_RECEP_F1_1"/>
    <property type="match status" value="1"/>
</dbReference>
<dbReference type="SUPFAM" id="SSF52058">
    <property type="entry name" value="L domain-like"/>
    <property type="match status" value="1"/>
</dbReference>
<feature type="domain" description="G-protein coupled receptors family 1 profile" evidence="13">
    <location>
        <begin position="321"/>
        <end position="572"/>
    </location>
</feature>
<feature type="transmembrane region" description="Helical" evidence="12">
    <location>
        <begin position="386"/>
        <end position="407"/>
    </location>
</feature>
<dbReference type="FunFam" id="1.20.1070.10:FF:000156">
    <property type="entry name" value="Lutropin-choriogonadotropic hormone receptor"/>
    <property type="match status" value="1"/>
</dbReference>
<dbReference type="Gene3D" id="3.80.10.10">
    <property type="entry name" value="Ribonuclease Inhibitor"/>
    <property type="match status" value="1"/>
</dbReference>
<dbReference type="RefSeq" id="XP_030759167.1">
    <property type="nucleotide sequence ID" value="XM_030903307.1"/>
</dbReference>
<organism evidence="14 15">
    <name type="scientific">Sitophilus oryzae</name>
    <name type="common">Rice weevil</name>
    <name type="synonym">Curculio oryzae</name>
    <dbReference type="NCBI Taxonomy" id="7048"/>
    <lineage>
        <taxon>Eukaryota</taxon>
        <taxon>Metazoa</taxon>
        <taxon>Ecdysozoa</taxon>
        <taxon>Arthropoda</taxon>
        <taxon>Hexapoda</taxon>
        <taxon>Insecta</taxon>
        <taxon>Pterygota</taxon>
        <taxon>Neoptera</taxon>
        <taxon>Endopterygota</taxon>
        <taxon>Coleoptera</taxon>
        <taxon>Polyphaga</taxon>
        <taxon>Cucujiformia</taxon>
        <taxon>Curculionidae</taxon>
        <taxon>Dryophthorinae</taxon>
        <taxon>Sitophilus</taxon>
    </lineage>
</organism>
<evidence type="ECO:0000256" key="9">
    <source>
        <dbReference type="ARBA" id="ARBA00023136"/>
    </source>
</evidence>
<dbReference type="GO" id="GO:0005886">
    <property type="term" value="C:plasma membrane"/>
    <property type="evidence" value="ECO:0007669"/>
    <property type="project" value="UniProtKB-SubCell"/>
</dbReference>
<evidence type="ECO:0000256" key="2">
    <source>
        <dbReference type="ARBA" id="ARBA00010663"/>
    </source>
</evidence>
<dbReference type="OrthoDB" id="5981530at2759"/>
<dbReference type="InterPro" id="IPR002131">
    <property type="entry name" value="Gphrmn_rcpt_fam"/>
</dbReference>
<dbReference type="InterPro" id="IPR000276">
    <property type="entry name" value="GPCR_Rhodpsn"/>
</dbReference>
<dbReference type="Proteomes" id="UP000504635">
    <property type="component" value="Unplaced"/>
</dbReference>
<evidence type="ECO:0000256" key="5">
    <source>
        <dbReference type="ARBA" id="ARBA00022692"/>
    </source>
</evidence>
<dbReference type="Pfam" id="PF13855">
    <property type="entry name" value="LRR_8"/>
    <property type="match status" value="1"/>
</dbReference>
<evidence type="ECO:0000256" key="4">
    <source>
        <dbReference type="ARBA" id="ARBA00022614"/>
    </source>
</evidence>
<dbReference type="PANTHER" id="PTHR24372:SF74">
    <property type="entry name" value="LP13728P"/>
    <property type="match status" value="1"/>
</dbReference>
<dbReference type="InterPro" id="IPR001611">
    <property type="entry name" value="Leu-rich_rpt"/>
</dbReference>
<keyword evidence="10" id="KW-0675">Receptor</keyword>
<keyword evidence="9 12" id="KW-0472">Membrane</keyword>
<evidence type="ECO:0000313" key="15">
    <source>
        <dbReference type="RefSeq" id="XP_030759167.1"/>
    </source>
</evidence>
<evidence type="ECO:0000256" key="8">
    <source>
        <dbReference type="ARBA" id="ARBA00023040"/>
    </source>
</evidence>
<evidence type="ECO:0000256" key="7">
    <source>
        <dbReference type="ARBA" id="ARBA00022989"/>
    </source>
</evidence>
<dbReference type="GeneID" id="115884651"/>
<dbReference type="GO" id="GO:0009755">
    <property type="term" value="P:hormone-mediated signaling pathway"/>
    <property type="evidence" value="ECO:0007669"/>
    <property type="project" value="TreeGrafter"/>
</dbReference>
<dbReference type="GO" id="GO:0008528">
    <property type="term" value="F:G protein-coupled peptide receptor activity"/>
    <property type="evidence" value="ECO:0007669"/>
    <property type="project" value="TreeGrafter"/>
</dbReference>
<keyword evidence="6" id="KW-0677">Repeat</keyword>
<comment type="subcellular location">
    <subcellularLocation>
        <location evidence="1">Cell membrane</location>
        <topology evidence="1">Multi-pass membrane protein</topology>
    </subcellularLocation>
</comment>
<keyword evidence="7 12" id="KW-1133">Transmembrane helix</keyword>
<evidence type="ECO:0000256" key="11">
    <source>
        <dbReference type="ARBA" id="ARBA00023224"/>
    </source>
</evidence>
<evidence type="ECO:0000256" key="12">
    <source>
        <dbReference type="SAM" id="Phobius"/>
    </source>
</evidence>
<feature type="transmembrane region" description="Helical" evidence="12">
    <location>
        <begin position="521"/>
        <end position="543"/>
    </location>
</feature>
<dbReference type="SUPFAM" id="SSF81321">
    <property type="entry name" value="Family A G protein-coupled receptor-like"/>
    <property type="match status" value="1"/>
</dbReference>
<evidence type="ECO:0000256" key="10">
    <source>
        <dbReference type="ARBA" id="ARBA00023170"/>
    </source>
</evidence>
<keyword evidence="5 12" id="KW-0812">Transmembrane</keyword>
<feature type="transmembrane region" description="Helical" evidence="12">
    <location>
        <begin position="470"/>
        <end position="494"/>
    </location>
</feature>
<feature type="transmembrane region" description="Helical" evidence="12">
    <location>
        <begin position="305"/>
        <end position="329"/>
    </location>
</feature>
<evidence type="ECO:0000313" key="14">
    <source>
        <dbReference type="Proteomes" id="UP000504635"/>
    </source>
</evidence>
<name>A0A6J2Y6B8_SITOR</name>
<proteinExistence type="inferred from homology"/>
<dbReference type="PROSITE" id="PS50262">
    <property type="entry name" value="G_PROTEIN_RECEP_F1_2"/>
    <property type="match status" value="1"/>
</dbReference>
<dbReference type="CDD" id="cd15136">
    <property type="entry name" value="7tmA_Glyco_hormone_R"/>
    <property type="match status" value="1"/>
</dbReference>
<feature type="transmembrane region" description="Helical" evidence="12">
    <location>
        <begin position="341"/>
        <end position="363"/>
    </location>
</feature>
<dbReference type="GO" id="GO:0007189">
    <property type="term" value="P:adenylate cyclase-activating G protein-coupled receptor signaling pathway"/>
    <property type="evidence" value="ECO:0007669"/>
    <property type="project" value="TreeGrafter"/>
</dbReference>
<keyword evidence="4" id="KW-0433">Leucine-rich repeat</keyword>
<sequence>MENLENFYHIETGVFRNLRQLQTLYIYRAPKLKKILPEVFTTHLPNLKVLRIAYSGLEHVPNLNGLNTSSVLHMVDLDHNKIKRISTGEISNIALSQMILSFNEIEIIEEAAFAESQIASLVFRGNTKLKVLHRRAFQGLHNLRHIDLSDTAITTLPTEGLHEVDVLKIENTYSLKIFPSVYNFKYIKEAWLTYPYHCCAFKYPKTHDPGEYEKHVSELKKLQEACRKNKSIVTWKSGELSNSPSNYTVDEEETWGEDNGVFHNVTRKVFVKPLCNNVKIMDFQEVQCYPEPDPFNPCEDLMGNWILRVPVWIISHSAVIGNLFVLIVIGTSHFRLTVSKFLMCNLAIADFCIGIHLLLLAGIDAHSIGAYFNFAIEWQEGYGCNVAGFLTIFGNVLSVYTLAVITLERWCTITWAAHLNKRLKLRTSVKIMIIGWICALFMAFLPLEGISSYSRTSICLPLEYKDYLDAFYLATLLTFNCTAFTLICVCYGSMYKTIREGGKTGIANSVRNDHTVAKKMALLVFTDFACLSPIAFFGITALLGYPLITVTQTKILLVFIYPLNSCANPCLYAILTQQYRKDFFILMGRLGMCKEHANYNRGAIRGKPLPYTANFKRPHGVSRTISKSSGTICTANTNVNVEIPLNSCTRVVENGCRRSEFRTTNNL</sequence>
<dbReference type="PRINTS" id="PR00237">
    <property type="entry name" value="GPCRRHODOPSN"/>
</dbReference>
<evidence type="ECO:0000256" key="1">
    <source>
        <dbReference type="ARBA" id="ARBA00004651"/>
    </source>
</evidence>
<reference evidence="15" key="1">
    <citation type="submission" date="2025-08" db="UniProtKB">
        <authorList>
            <consortium name="RefSeq"/>
        </authorList>
    </citation>
    <scope>IDENTIFICATION</scope>
    <source>
        <tissue evidence="15">Gonads</tissue>
    </source>
</reference>
<dbReference type="KEGG" id="soy:115884651"/>
<protein>
    <submittedName>
        <fullName evidence="15">Lutropin-choriogonadotropic hormone receptor-like</fullName>
    </submittedName>
</protein>
<evidence type="ECO:0000256" key="6">
    <source>
        <dbReference type="ARBA" id="ARBA00022737"/>
    </source>
</evidence>
<dbReference type="Pfam" id="PF00001">
    <property type="entry name" value="7tm_1"/>
    <property type="match status" value="1"/>
</dbReference>
<dbReference type="InParanoid" id="A0A6J2Y6B8"/>
<feature type="transmembrane region" description="Helical" evidence="12">
    <location>
        <begin position="555"/>
        <end position="575"/>
    </location>
</feature>
<dbReference type="GO" id="GO:0016500">
    <property type="term" value="F:protein-hormone receptor activity"/>
    <property type="evidence" value="ECO:0007669"/>
    <property type="project" value="InterPro"/>
</dbReference>
<keyword evidence="8" id="KW-0297">G-protein coupled receptor</keyword>
<dbReference type="InterPro" id="IPR017452">
    <property type="entry name" value="GPCR_Rhodpsn_7TM"/>
</dbReference>
<dbReference type="PANTHER" id="PTHR24372">
    <property type="entry name" value="GLYCOPROTEIN HORMONE RECEPTOR"/>
    <property type="match status" value="1"/>
</dbReference>
<dbReference type="InterPro" id="IPR032675">
    <property type="entry name" value="LRR_dom_sf"/>
</dbReference>
<gene>
    <name evidence="15" type="primary">LOC115884651</name>
</gene>
<dbReference type="Gene3D" id="1.20.1070.10">
    <property type="entry name" value="Rhodopsin 7-helix transmembrane proteins"/>
    <property type="match status" value="1"/>
</dbReference>
<evidence type="ECO:0000259" key="13">
    <source>
        <dbReference type="PROSITE" id="PS50262"/>
    </source>
</evidence>
<evidence type="ECO:0000256" key="3">
    <source>
        <dbReference type="ARBA" id="ARBA00022475"/>
    </source>
</evidence>
<feature type="transmembrane region" description="Helical" evidence="12">
    <location>
        <begin position="428"/>
        <end position="447"/>
    </location>
</feature>